<evidence type="ECO:0000259" key="1">
    <source>
        <dbReference type="Pfam" id="PF12770"/>
    </source>
</evidence>
<dbReference type="Pfam" id="PF12770">
    <property type="entry name" value="CHAT"/>
    <property type="match status" value="1"/>
</dbReference>
<reference evidence="2 3" key="1">
    <citation type="submission" date="2021-01" db="EMBL/GenBank/DDBJ databases">
        <title>Whole genome shotgun sequence of Verrucosispora lutea NBRC 106530.</title>
        <authorList>
            <person name="Komaki H."/>
            <person name="Tamura T."/>
        </authorList>
    </citation>
    <scope>NUCLEOTIDE SEQUENCE [LARGE SCALE GENOMIC DNA]</scope>
    <source>
        <strain evidence="2 3">NBRC 106530</strain>
    </source>
</reference>
<gene>
    <name evidence="2" type="ORF">Vlu01_54360</name>
</gene>
<dbReference type="InterPro" id="IPR024983">
    <property type="entry name" value="CHAT_dom"/>
</dbReference>
<organism evidence="2 3">
    <name type="scientific">Micromonospora lutea</name>
    <dbReference type="NCBI Taxonomy" id="419825"/>
    <lineage>
        <taxon>Bacteria</taxon>
        <taxon>Bacillati</taxon>
        <taxon>Actinomycetota</taxon>
        <taxon>Actinomycetes</taxon>
        <taxon>Micromonosporales</taxon>
        <taxon>Micromonosporaceae</taxon>
        <taxon>Micromonospora</taxon>
    </lineage>
</organism>
<dbReference type="Proteomes" id="UP000643165">
    <property type="component" value="Unassembled WGS sequence"/>
</dbReference>
<dbReference type="Gene3D" id="1.25.40.10">
    <property type="entry name" value="Tetratricopeptide repeat domain"/>
    <property type="match status" value="1"/>
</dbReference>
<evidence type="ECO:0000313" key="3">
    <source>
        <dbReference type="Proteomes" id="UP000643165"/>
    </source>
</evidence>
<comment type="caution">
    <text evidence="2">The sequence shown here is derived from an EMBL/GenBank/DDBJ whole genome shotgun (WGS) entry which is preliminary data.</text>
</comment>
<dbReference type="InterPro" id="IPR011990">
    <property type="entry name" value="TPR-like_helical_dom_sf"/>
</dbReference>
<protein>
    <submittedName>
        <fullName evidence="2">CHAT domain-containing protein</fullName>
    </submittedName>
</protein>
<feature type="domain" description="CHAT" evidence="1">
    <location>
        <begin position="649"/>
        <end position="875"/>
    </location>
</feature>
<evidence type="ECO:0000313" key="2">
    <source>
        <dbReference type="EMBL" id="GIJ24812.1"/>
    </source>
</evidence>
<dbReference type="EMBL" id="BOPB01000043">
    <property type="protein sequence ID" value="GIJ24812.1"/>
    <property type="molecule type" value="Genomic_DNA"/>
</dbReference>
<name>A0ABQ4J3X6_9ACTN</name>
<keyword evidence="3" id="KW-1185">Reference proteome</keyword>
<sequence length="897" mass="95375">MAQADAAYSRVVLDPARYTTEAGEIVELARRAGNDEALISGLRALAWTRHAVLDNEAAKRLLDQAARLATRNSLHHRLGEVLLTRSVALQELGRYAAATRDLRRAANLVSAHQRPELLMQLAILDHNAGRVLAAARQYRLVLAEPACPPAIWVKAANNLSYAQTQLGRPQAALAYLDRAAPLASELGPMLSAVIENSRAWSSFHAGRFTESLRRFEEAGRRYTAAGLPLGEHYLDYTDALAELRLLDEATAVARLAATDLERHGARLMAAEARARCARLALALGDVDTARADASNAVRDFRRQRRAAWAARAVVTAVEADAVADGFTPMAVRRLGHAAATLHRLGLRANAVEAHLVAGRAALATDDQRRAQRHLTAAGALACGQTLLVRLRGRLALALLADAAEQAAQRQAATGTARRHRAAATSYGQGAAARLAAPGTGAGLRHCATGLADLARHRAALPSVELRVLAAGHGAELGDLGLRHLLRTAAPPSRILHWLERTRAAALLTVEPAAHHDIDDLVIALRTVEQELRAARRDHGTQPRHLLARQAALEARIRRRSWGRDGNTTRSAEIVTSGQLRDLLDGGWLAEFATVDDAVVAVVVGPRRTRRIRLGALSVVQRETAALHFALRRLLRGGRYPDQALSAARASLGTLADLLIAPLGVPPGAPLVVVPPAKLLRVPWSPLHRGPVCGAPSATMWARSRRAAQSRRPGHQVALVAGPNLVGAVAEVQALEVRHPRAAALLPPQSTVEAVVAALRQADLAHLACHGHLRSDSPLFSALELSDGPLTVYELHSRAVAPHRVVLAACDSGVERDYEGDEVLGFVSALMAGGAAGVIASGVPLPDGTSLALMPRLHDRIVGGASLADALWAVRATDPPAAPADFVTWCGLTAYGAA</sequence>
<proteinExistence type="predicted"/>
<dbReference type="SUPFAM" id="SSF48452">
    <property type="entry name" value="TPR-like"/>
    <property type="match status" value="2"/>
</dbReference>
<accession>A0ABQ4J3X6</accession>